<protein>
    <submittedName>
        <fullName evidence="1">Uncharacterized protein</fullName>
    </submittedName>
</protein>
<keyword evidence="2" id="KW-1185">Reference proteome</keyword>
<organism evidence="1 2">
    <name type="scientific">Phytohabitans flavus</name>
    <dbReference type="NCBI Taxonomy" id="1076124"/>
    <lineage>
        <taxon>Bacteria</taxon>
        <taxon>Bacillati</taxon>
        <taxon>Actinomycetota</taxon>
        <taxon>Actinomycetes</taxon>
        <taxon>Micromonosporales</taxon>
        <taxon>Micromonosporaceae</taxon>
    </lineage>
</organism>
<dbReference type="RefSeq" id="WP_173036860.1">
    <property type="nucleotide sequence ID" value="NZ_AP022870.1"/>
</dbReference>
<name>A0A6F8XSX7_9ACTN</name>
<dbReference type="Proteomes" id="UP000502508">
    <property type="component" value="Chromosome"/>
</dbReference>
<dbReference type="EMBL" id="AP022870">
    <property type="protein sequence ID" value="BCB76935.1"/>
    <property type="molecule type" value="Genomic_DNA"/>
</dbReference>
<gene>
    <name evidence="1" type="ORF">Pflav_033450</name>
</gene>
<reference evidence="1 2" key="2">
    <citation type="submission" date="2020-03" db="EMBL/GenBank/DDBJ databases">
        <authorList>
            <person name="Ichikawa N."/>
            <person name="Kimura A."/>
            <person name="Kitahashi Y."/>
            <person name="Uohara A."/>
        </authorList>
    </citation>
    <scope>NUCLEOTIDE SEQUENCE [LARGE SCALE GENOMIC DNA]</scope>
    <source>
        <strain evidence="1 2">NBRC 107702</strain>
    </source>
</reference>
<evidence type="ECO:0000313" key="2">
    <source>
        <dbReference type="Proteomes" id="UP000502508"/>
    </source>
</evidence>
<accession>A0A6F8XSX7</accession>
<proteinExistence type="predicted"/>
<evidence type="ECO:0000313" key="1">
    <source>
        <dbReference type="EMBL" id="BCB76935.1"/>
    </source>
</evidence>
<dbReference type="AlphaFoldDB" id="A0A6F8XSX7"/>
<reference evidence="1 2" key="1">
    <citation type="submission" date="2020-03" db="EMBL/GenBank/DDBJ databases">
        <title>Whole genome shotgun sequence of Phytohabitans flavus NBRC 107702.</title>
        <authorList>
            <person name="Komaki H."/>
            <person name="Tamura T."/>
        </authorList>
    </citation>
    <scope>NUCLEOTIDE SEQUENCE [LARGE SCALE GENOMIC DNA]</scope>
    <source>
        <strain evidence="1 2">NBRC 107702</strain>
    </source>
</reference>
<dbReference type="KEGG" id="pfla:Pflav_033450"/>
<sequence>MEANIGDDQVTEQWNDLDGDGIIDTQLVDVDGDGQTDLQYTDTNVDGAPDLMMTDYDADGVADVQAFRDSAGVDHVAVDVDSDGLADQVFSSGPFPVEVSAPVGTGDAPIFDVPATTLPDAGPSATTYGLTGDTAAIVDSVNASMADAGTIYDSVVDPGSVSDAEVDAAMERADNAAQNSRLLEGDIYQREVSNDIYQGNLDRQYSEEASRIETDTYIETENAVSRAEDAVWQSEQARS</sequence>